<reference evidence="1" key="1">
    <citation type="submission" date="2023-07" db="EMBL/GenBank/DDBJ databases">
        <title>draft genome sequence of fig (Ficus carica).</title>
        <authorList>
            <person name="Takahashi T."/>
            <person name="Nishimura K."/>
        </authorList>
    </citation>
    <scope>NUCLEOTIDE SEQUENCE</scope>
</reference>
<dbReference type="Gramene" id="FCD_00014966-RA">
    <property type="protein sequence ID" value="FCD_00014966-RA:cds"/>
    <property type="gene ID" value="FCD_00014966"/>
</dbReference>
<sequence length="88" mass="9967">MDQGKDDYEYIYGLGRDQPPTGVIVKPELRRTVLYNMSPIQDYVLASMLLRPAPARALIDVWFDGGAATESVPRVFVRTLHDQLMAKE</sequence>
<proteinExistence type="predicted"/>
<dbReference type="PANTHER" id="PTHR10992:SF1010">
    <property type="entry name" value="METHYLESTERASE 17-LIKE"/>
    <property type="match status" value="1"/>
</dbReference>
<dbReference type="PANTHER" id="PTHR10992">
    <property type="entry name" value="METHYLESTERASE FAMILY MEMBER"/>
    <property type="match status" value="1"/>
</dbReference>
<name>A0AA87Z0P7_FICCA</name>
<organism evidence="1 2">
    <name type="scientific">Ficus carica</name>
    <name type="common">Common fig</name>
    <dbReference type="NCBI Taxonomy" id="3494"/>
    <lineage>
        <taxon>Eukaryota</taxon>
        <taxon>Viridiplantae</taxon>
        <taxon>Streptophyta</taxon>
        <taxon>Embryophyta</taxon>
        <taxon>Tracheophyta</taxon>
        <taxon>Spermatophyta</taxon>
        <taxon>Magnoliopsida</taxon>
        <taxon>eudicotyledons</taxon>
        <taxon>Gunneridae</taxon>
        <taxon>Pentapetalae</taxon>
        <taxon>rosids</taxon>
        <taxon>fabids</taxon>
        <taxon>Rosales</taxon>
        <taxon>Moraceae</taxon>
        <taxon>Ficeae</taxon>
        <taxon>Ficus</taxon>
    </lineage>
</organism>
<protein>
    <submittedName>
        <fullName evidence="1">Uncharacterized protein</fullName>
    </submittedName>
</protein>
<dbReference type="EMBL" id="BTGU01000001">
    <property type="protein sequence ID" value="GMN23314.1"/>
    <property type="molecule type" value="Genomic_DNA"/>
</dbReference>
<dbReference type="GO" id="GO:0009696">
    <property type="term" value="P:salicylic acid metabolic process"/>
    <property type="evidence" value="ECO:0007669"/>
    <property type="project" value="TreeGrafter"/>
</dbReference>
<comment type="caution">
    <text evidence="1">The sequence shown here is derived from an EMBL/GenBank/DDBJ whole genome shotgun (WGS) entry which is preliminary data.</text>
</comment>
<dbReference type="AlphaFoldDB" id="A0AA87Z0P7"/>
<dbReference type="InterPro" id="IPR029058">
    <property type="entry name" value="AB_hydrolase_fold"/>
</dbReference>
<dbReference type="Proteomes" id="UP001187192">
    <property type="component" value="Unassembled WGS sequence"/>
</dbReference>
<dbReference type="GO" id="GO:0080031">
    <property type="term" value="F:methyl salicylate esterase activity"/>
    <property type="evidence" value="ECO:0007669"/>
    <property type="project" value="TreeGrafter"/>
</dbReference>
<keyword evidence="2" id="KW-1185">Reference proteome</keyword>
<dbReference type="InterPro" id="IPR045889">
    <property type="entry name" value="MES/HNL"/>
</dbReference>
<dbReference type="Gene3D" id="3.40.50.1820">
    <property type="entry name" value="alpha/beta hydrolase"/>
    <property type="match status" value="1"/>
</dbReference>
<accession>A0AA87Z0P7</accession>
<evidence type="ECO:0000313" key="2">
    <source>
        <dbReference type="Proteomes" id="UP001187192"/>
    </source>
</evidence>
<dbReference type="GO" id="GO:0080030">
    <property type="term" value="F:methyl indole-3-acetate esterase activity"/>
    <property type="evidence" value="ECO:0007669"/>
    <property type="project" value="TreeGrafter"/>
</dbReference>
<gene>
    <name evidence="1" type="ORF">TIFTF001_000090</name>
</gene>
<dbReference type="GO" id="GO:0080032">
    <property type="term" value="F:methyl jasmonate esterase activity"/>
    <property type="evidence" value="ECO:0007669"/>
    <property type="project" value="TreeGrafter"/>
</dbReference>
<evidence type="ECO:0000313" key="1">
    <source>
        <dbReference type="EMBL" id="GMN23314.1"/>
    </source>
</evidence>
<dbReference type="GO" id="GO:0009694">
    <property type="term" value="P:jasmonic acid metabolic process"/>
    <property type="evidence" value="ECO:0007669"/>
    <property type="project" value="TreeGrafter"/>
</dbReference>